<accession>A0AAV7UFA8</accession>
<proteinExistence type="predicted"/>
<dbReference type="AlphaFoldDB" id="A0AAV7UFA8"/>
<evidence type="ECO:0000313" key="2">
    <source>
        <dbReference type="Proteomes" id="UP001066276"/>
    </source>
</evidence>
<dbReference type="EMBL" id="JANPWB010000005">
    <property type="protein sequence ID" value="KAJ1187602.1"/>
    <property type="molecule type" value="Genomic_DNA"/>
</dbReference>
<dbReference type="PANTHER" id="PTHR31635">
    <property type="entry name" value="REVERSE TRANSCRIPTASE DOMAIN-CONTAINING PROTEIN-RELATED"/>
    <property type="match status" value="1"/>
</dbReference>
<evidence type="ECO:0000313" key="1">
    <source>
        <dbReference type="EMBL" id="KAJ1187602.1"/>
    </source>
</evidence>
<reference evidence="1" key="1">
    <citation type="journal article" date="2022" name="bioRxiv">
        <title>Sequencing and chromosome-scale assembly of the giantPleurodeles waltlgenome.</title>
        <authorList>
            <person name="Brown T."/>
            <person name="Elewa A."/>
            <person name="Iarovenko S."/>
            <person name="Subramanian E."/>
            <person name="Araus A.J."/>
            <person name="Petzold A."/>
            <person name="Susuki M."/>
            <person name="Suzuki K.-i.T."/>
            <person name="Hayashi T."/>
            <person name="Toyoda A."/>
            <person name="Oliveira C."/>
            <person name="Osipova E."/>
            <person name="Leigh N.D."/>
            <person name="Simon A."/>
            <person name="Yun M.H."/>
        </authorList>
    </citation>
    <scope>NUCLEOTIDE SEQUENCE</scope>
    <source>
        <strain evidence="1">20211129_DDA</strain>
        <tissue evidence="1">Liver</tissue>
    </source>
</reference>
<dbReference type="Proteomes" id="UP001066276">
    <property type="component" value="Chromosome 3_1"/>
</dbReference>
<gene>
    <name evidence="1" type="ORF">NDU88_004377</name>
</gene>
<protein>
    <submittedName>
        <fullName evidence="1">Uncharacterized protein</fullName>
    </submittedName>
</protein>
<organism evidence="1 2">
    <name type="scientific">Pleurodeles waltl</name>
    <name type="common">Iberian ribbed newt</name>
    <dbReference type="NCBI Taxonomy" id="8319"/>
    <lineage>
        <taxon>Eukaryota</taxon>
        <taxon>Metazoa</taxon>
        <taxon>Chordata</taxon>
        <taxon>Craniata</taxon>
        <taxon>Vertebrata</taxon>
        <taxon>Euteleostomi</taxon>
        <taxon>Amphibia</taxon>
        <taxon>Batrachia</taxon>
        <taxon>Caudata</taxon>
        <taxon>Salamandroidea</taxon>
        <taxon>Salamandridae</taxon>
        <taxon>Pleurodelinae</taxon>
        <taxon>Pleurodeles</taxon>
    </lineage>
</organism>
<keyword evidence="2" id="KW-1185">Reference proteome</keyword>
<dbReference type="PANTHER" id="PTHR31635:SF196">
    <property type="entry name" value="REVERSE TRANSCRIPTASE DOMAIN-CONTAINING PROTEIN-RELATED"/>
    <property type="match status" value="1"/>
</dbReference>
<comment type="caution">
    <text evidence="1">The sequence shown here is derived from an EMBL/GenBank/DDBJ whole genome shotgun (WGS) entry which is preliminary data.</text>
</comment>
<sequence length="292" mass="33799">MSERTRGTEALTQHTEVILWPYKGNLRESNCDTCGGGKEWRVQTWRLQNTKVVEKLEHGTQYYFIENKGSVQSLVVLWEGYQATIRGEIIVGEVGEKRHREKRLVKLETELIALERQYTVQLTQVIKKQMNQTREEYNIVTRDEVCQQYLLRRKRLYEAVNKGGKLLALLGKKEQSDSHIRELWTAKGKLIRDPKEIMEEMAAQIEDFYKSCITIPEAEIAGFLNDCPLTCLSLQKPVDLKEEITKEELSAALGQLQKGKSPGPNGLPVKFYRNLGRGRCRTYMRHIITQLK</sequence>
<name>A0AAV7UFA8_PLEWA</name>